<dbReference type="NCBIfam" id="TIGR01484">
    <property type="entry name" value="HAD-SF-IIB"/>
    <property type="match status" value="1"/>
</dbReference>
<evidence type="ECO:0000313" key="1">
    <source>
        <dbReference type="EMBL" id="MBM6827404.1"/>
    </source>
</evidence>
<gene>
    <name evidence="1" type="ORF">H6A13_09920</name>
</gene>
<comment type="caution">
    <text evidence="1">The sequence shown here is derived from an EMBL/GenBank/DDBJ whole genome shotgun (WGS) entry which is preliminary data.</text>
</comment>
<dbReference type="SUPFAM" id="SSF56784">
    <property type="entry name" value="HAD-like"/>
    <property type="match status" value="1"/>
</dbReference>
<sequence>MKVKCIALDLDRTTLNSQGGLSSRNKRAIQAAIDRAIHVVVASGRPAEALPAEITEIPGIRYAVVSNGASVWDLRKKERIQEYKLAPESVEQLLAVSAKAASDWGIEVAYEIPVNGTAYAQASYVEDPVRYGARAESIAYIQKTRRPVDDIQAFIQEHIRELDCMNIVVGERKKELWDKILEEVEDIYVTTSVKQLLEITHKDGGKASGMRFLLERLGIEAGQLLAFGDGDNDKELLKMAGLGIAVENAVPGCKEAADEITLSNDDDGVAVVLEQLLDQLGTG</sequence>
<protein>
    <submittedName>
        <fullName evidence="1">HAD family hydrolase</fullName>
    </submittedName>
</protein>
<dbReference type="Proteomes" id="UP000713880">
    <property type="component" value="Unassembled WGS sequence"/>
</dbReference>
<dbReference type="RefSeq" id="WP_204909424.1">
    <property type="nucleotide sequence ID" value="NZ_JACJLV010000034.1"/>
</dbReference>
<dbReference type="Gene3D" id="3.40.50.1000">
    <property type="entry name" value="HAD superfamily/HAD-like"/>
    <property type="match status" value="1"/>
</dbReference>
<dbReference type="Gene3D" id="3.30.1240.10">
    <property type="match status" value="1"/>
</dbReference>
<reference evidence="1" key="2">
    <citation type="journal article" date="2021" name="Sci. Rep.">
        <title>The distribution of antibiotic resistance genes in chicken gut microbiota commensals.</title>
        <authorList>
            <person name="Juricova H."/>
            <person name="Matiasovicova J."/>
            <person name="Kubasova T."/>
            <person name="Cejkova D."/>
            <person name="Rychlik I."/>
        </authorList>
    </citation>
    <scope>NUCLEOTIDE SEQUENCE</scope>
    <source>
        <strain evidence="1">An420c</strain>
    </source>
</reference>
<dbReference type="NCBIfam" id="TIGR00099">
    <property type="entry name" value="Cof-subfamily"/>
    <property type="match status" value="1"/>
</dbReference>
<accession>A0A938X3D7</accession>
<keyword evidence="2" id="KW-1185">Reference proteome</keyword>
<organism evidence="1 2">
    <name type="scientific">Mordavella massiliensis</name>
    <dbReference type="NCBI Taxonomy" id="1871024"/>
    <lineage>
        <taxon>Bacteria</taxon>
        <taxon>Bacillati</taxon>
        <taxon>Bacillota</taxon>
        <taxon>Clostridia</taxon>
        <taxon>Eubacteriales</taxon>
        <taxon>Clostridiaceae</taxon>
        <taxon>Mordavella</taxon>
    </lineage>
</organism>
<keyword evidence="1" id="KW-0378">Hydrolase</keyword>
<dbReference type="InterPro" id="IPR036412">
    <property type="entry name" value="HAD-like_sf"/>
</dbReference>
<reference evidence="1" key="1">
    <citation type="submission" date="2020-08" db="EMBL/GenBank/DDBJ databases">
        <authorList>
            <person name="Cejkova D."/>
            <person name="Kubasova T."/>
            <person name="Jahodarova E."/>
            <person name="Rychlik I."/>
        </authorList>
    </citation>
    <scope>NUCLEOTIDE SEQUENCE</scope>
    <source>
        <strain evidence="1">An420c</strain>
    </source>
</reference>
<dbReference type="PANTHER" id="PTHR10000:SF8">
    <property type="entry name" value="HAD SUPERFAMILY HYDROLASE-LIKE, TYPE 3"/>
    <property type="match status" value="1"/>
</dbReference>
<dbReference type="Pfam" id="PF08282">
    <property type="entry name" value="Hydrolase_3"/>
    <property type="match status" value="1"/>
</dbReference>
<dbReference type="EMBL" id="JACJLV010000034">
    <property type="protein sequence ID" value="MBM6827404.1"/>
    <property type="molecule type" value="Genomic_DNA"/>
</dbReference>
<dbReference type="InterPro" id="IPR000150">
    <property type="entry name" value="Cof"/>
</dbReference>
<evidence type="ECO:0000313" key="2">
    <source>
        <dbReference type="Proteomes" id="UP000713880"/>
    </source>
</evidence>
<dbReference type="InterPro" id="IPR006379">
    <property type="entry name" value="HAD-SF_hydro_IIB"/>
</dbReference>
<dbReference type="GO" id="GO:0000287">
    <property type="term" value="F:magnesium ion binding"/>
    <property type="evidence" value="ECO:0007669"/>
    <property type="project" value="TreeGrafter"/>
</dbReference>
<proteinExistence type="predicted"/>
<dbReference type="InterPro" id="IPR023214">
    <property type="entry name" value="HAD_sf"/>
</dbReference>
<dbReference type="PANTHER" id="PTHR10000">
    <property type="entry name" value="PHOSPHOSERINE PHOSPHATASE"/>
    <property type="match status" value="1"/>
</dbReference>
<name>A0A938X3D7_9CLOT</name>
<dbReference type="AlphaFoldDB" id="A0A938X3D7"/>
<dbReference type="GO" id="GO:0016791">
    <property type="term" value="F:phosphatase activity"/>
    <property type="evidence" value="ECO:0007669"/>
    <property type="project" value="TreeGrafter"/>
</dbReference>
<dbReference type="GO" id="GO:0005829">
    <property type="term" value="C:cytosol"/>
    <property type="evidence" value="ECO:0007669"/>
    <property type="project" value="TreeGrafter"/>
</dbReference>